<evidence type="ECO:0000313" key="2">
    <source>
        <dbReference type="EMBL" id="CAI9612218.1"/>
    </source>
</evidence>
<feature type="transmembrane region" description="Helical" evidence="1">
    <location>
        <begin position="33"/>
        <end position="51"/>
    </location>
</feature>
<reference evidence="2" key="1">
    <citation type="submission" date="2023-05" db="EMBL/GenBank/DDBJ databases">
        <authorList>
            <person name="Stuckert A."/>
        </authorList>
    </citation>
    <scope>NUCLEOTIDE SEQUENCE</scope>
</reference>
<dbReference type="EMBL" id="CATNWA010019257">
    <property type="protein sequence ID" value="CAI9612218.1"/>
    <property type="molecule type" value="Genomic_DNA"/>
</dbReference>
<name>A0ABN9GUJ6_9NEOB</name>
<keyword evidence="1" id="KW-0472">Membrane</keyword>
<dbReference type="Proteomes" id="UP001162483">
    <property type="component" value="Unassembled WGS sequence"/>
</dbReference>
<feature type="non-terminal residue" evidence="2">
    <location>
        <position position="86"/>
    </location>
</feature>
<gene>
    <name evidence="2" type="ORF">SPARVUS_LOCUS14672795</name>
</gene>
<accession>A0ABN9GUJ6</accession>
<evidence type="ECO:0000256" key="1">
    <source>
        <dbReference type="SAM" id="Phobius"/>
    </source>
</evidence>
<keyword evidence="1" id="KW-1133">Transmembrane helix</keyword>
<protein>
    <submittedName>
        <fullName evidence="2">Uncharacterized protein</fullName>
    </submittedName>
</protein>
<organism evidence="2 3">
    <name type="scientific">Staurois parvus</name>
    <dbReference type="NCBI Taxonomy" id="386267"/>
    <lineage>
        <taxon>Eukaryota</taxon>
        <taxon>Metazoa</taxon>
        <taxon>Chordata</taxon>
        <taxon>Craniata</taxon>
        <taxon>Vertebrata</taxon>
        <taxon>Euteleostomi</taxon>
        <taxon>Amphibia</taxon>
        <taxon>Batrachia</taxon>
        <taxon>Anura</taxon>
        <taxon>Neobatrachia</taxon>
        <taxon>Ranoidea</taxon>
        <taxon>Ranidae</taxon>
        <taxon>Staurois</taxon>
    </lineage>
</organism>
<proteinExistence type="predicted"/>
<feature type="non-terminal residue" evidence="2">
    <location>
        <position position="1"/>
    </location>
</feature>
<sequence>TFVVLTFVPFDFVLVLTHLGDFDYCPDKNWGDFVTILTFLGILVHPTFWGICTCPDIWGICTVLKFGGICTVLTFGGYLYCPDIWG</sequence>
<comment type="caution">
    <text evidence="2">The sequence shown here is derived from an EMBL/GenBank/DDBJ whole genome shotgun (WGS) entry which is preliminary data.</text>
</comment>
<evidence type="ECO:0000313" key="3">
    <source>
        <dbReference type="Proteomes" id="UP001162483"/>
    </source>
</evidence>
<feature type="transmembrane region" description="Helical" evidence="1">
    <location>
        <begin position="57"/>
        <end position="81"/>
    </location>
</feature>
<keyword evidence="3" id="KW-1185">Reference proteome</keyword>
<keyword evidence="1" id="KW-0812">Transmembrane</keyword>